<name>A0A0C3GJJ9_PILCF</name>
<evidence type="ECO:0000313" key="2">
    <source>
        <dbReference type="EMBL" id="KIM90821.1"/>
    </source>
</evidence>
<evidence type="ECO:0000313" key="3">
    <source>
        <dbReference type="Proteomes" id="UP000054166"/>
    </source>
</evidence>
<sequence length="555" mass="62174">MREKHTRTPKGDFDKDSKEKDKAAGVWSDGETDKTTEDENDSFGGIPWSGRMQKKIESWTKLSRPHKRSMDLSRGISGNGKLVAPALSNESSSSASHPRHGAGLTSPPPPLHLPRLRLGSRDAPDEEDLLSSGQVSPISGAPPFTLGTAEDSTANFQNNETQDQTVSATQSVLGSISDYERRINAFNKKRPWPVVGKAGRQSRVPSWSDPISARDILDEDDQYEASGRSRSHSRTRTRTRSRLNKVSFGADGEEEEEEEDEIAGVTVSDGEQEEIEDREHQRWLFRHGGARRRHSFHDVSSFDHVRVLPTERMGIDVGLATQLLVMLRREEHLGNVLACLRVITSSLSTTNASLREDYHSHQQALSDIMARTQVIAQIEAERVKAEMITQERKTLRYESEQFRVDELWHMASPPRRQVLDLREKVFGTGGRRLPTGVRGAHGRFNRLQWTLDGGERLVDLMGRTESEAEEEAGLEARGISMRVEEEEEDVVKHPGIKPMWLLRFFTSWGARWSAKKEEPAKEPSEPPQDQPKEALVDSDASVAPVNGHGVAEPLL</sequence>
<dbReference type="HOGENOM" id="CLU_490991_0_0_1"/>
<feature type="region of interest" description="Disordered" evidence="1">
    <location>
        <begin position="1"/>
        <end position="169"/>
    </location>
</feature>
<dbReference type="InParanoid" id="A0A0C3GJJ9"/>
<evidence type="ECO:0000256" key="1">
    <source>
        <dbReference type="SAM" id="MobiDB-lite"/>
    </source>
</evidence>
<feature type="compositionally biased region" description="Basic and acidic residues" evidence="1">
    <location>
        <begin position="9"/>
        <end position="23"/>
    </location>
</feature>
<organism evidence="2 3">
    <name type="scientific">Piloderma croceum (strain F 1598)</name>
    <dbReference type="NCBI Taxonomy" id="765440"/>
    <lineage>
        <taxon>Eukaryota</taxon>
        <taxon>Fungi</taxon>
        <taxon>Dikarya</taxon>
        <taxon>Basidiomycota</taxon>
        <taxon>Agaricomycotina</taxon>
        <taxon>Agaricomycetes</taxon>
        <taxon>Agaricomycetidae</taxon>
        <taxon>Atheliales</taxon>
        <taxon>Atheliaceae</taxon>
        <taxon>Piloderma</taxon>
    </lineage>
</organism>
<feature type="region of interest" description="Disordered" evidence="1">
    <location>
        <begin position="513"/>
        <end position="555"/>
    </location>
</feature>
<feature type="compositionally biased region" description="Basic residues" evidence="1">
    <location>
        <begin position="229"/>
        <end position="243"/>
    </location>
</feature>
<feature type="compositionally biased region" description="Acidic residues" evidence="1">
    <location>
        <begin position="251"/>
        <end position="262"/>
    </location>
</feature>
<proteinExistence type="predicted"/>
<dbReference type="Proteomes" id="UP000054166">
    <property type="component" value="Unassembled WGS sequence"/>
</dbReference>
<dbReference type="EMBL" id="KN832972">
    <property type="protein sequence ID" value="KIM90821.1"/>
    <property type="molecule type" value="Genomic_DNA"/>
</dbReference>
<accession>A0A0C3GJJ9</accession>
<feature type="compositionally biased region" description="Polar residues" evidence="1">
    <location>
        <begin position="150"/>
        <end position="169"/>
    </location>
</feature>
<gene>
    <name evidence="2" type="ORF">PILCRDRAFT_83972</name>
</gene>
<feature type="compositionally biased region" description="Basic and acidic residues" evidence="1">
    <location>
        <begin position="514"/>
        <end position="535"/>
    </location>
</feature>
<protein>
    <submittedName>
        <fullName evidence="2">Uncharacterized protein</fullName>
    </submittedName>
</protein>
<reference evidence="3" key="2">
    <citation type="submission" date="2015-01" db="EMBL/GenBank/DDBJ databases">
        <title>Evolutionary Origins and Diversification of the Mycorrhizal Mutualists.</title>
        <authorList>
            <consortium name="DOE Joint Genome Institute"/>
            <consortium name="Mycorrhizal Genomics Consortium"/>
            <person name="Kohler A."/>
            <person name="Kuo A."/>
            <person name="Nagy L.G."/>
            <person name="Floudas D."/>
            <person name="Copeland A."/>
            <person name="Barry K.W."/>
            <person name="Cichocki N."/>
            <person name="Veneault-Fourrey C."/>
            <person name="LaButti K."/>
            <person name="Lindquist E.A."/>
            <person name="Lipzen A."/>
            <person name="Lundell T."/>
            <person name="Morin E."/>
            <person name="Murat C."/>
            <person name="Riley R."/>
            <person name="Ohm R."/>
            <person name="Sun H."/>
            <person name="Tunlid A."/>
            <person name="Henrissat B."/>
            <person name="Grigoriev I.V."/>
            <person name="Hibbett D.S."/>
            <person name="Martin F."/>
        </authorList>
    </citation>
    <scope>NUCLEOTIDE SEQUENCE [LARGE SCALE GENOMIC DNA]</scope>
    <source>
        <strain evidence="3">F 1598</strain>
    </source>
</reference>
<feature type="region of interest" description="Disordered" evidence="1">
    <location>
        <begin position="218"/>
        <end position="276"/>
    </location>
</feature>
<dbReference type="STRING" id="765440.A0A0C3GJJ9"/>
<dbReference type="AlphaFoldDB" id="A0A0C3GJJ9"/>
<dbReference type="OrthoDB" id="19806at2759"/>
<keyword evidence="3" id="KW-1185">Reference proteome</keyword>
<reference evidence="2 3" key="1">
    <citation type="submission" date="2014-04" db="EMBL/GenBank/DDBJ databases">
        <authorList>
            <consortium name="DOE Joint Genome Institute"/>
            <person name="Kuo A."/>
            <person name="Tarkka M."/>
            <person name="Buscot F."/>
            <person name="Kohler A."/>
            <person name="Nagy L.G."/>
            <person name="Floudas D."/>
            <person name="Copeland A."/>
            <person name="Barry K.W."/>
            <person name="Cichocki N."/>
            <person name="Veneault-Fourrey C."/>
            <person name="LaButti K."/>
            <person name="Lindquist E.A."/>
            <person name="Lipzen A."/>
            <person name="Lundell T."/>
            <person name="Morin E."/>
            <person name="Murat C."/>
            <person name="Sun H."/>
            <person name="Tunlid A."/>
            <person name="Henrissat B."/>
            <person name="Grigoriev I.V."/>
            <person name="Hibbett D.S."/>
            <person name="Martin F."/>
            <person name="Nordberg H.P."/>
            <person name="Cantor M.N."/>
            <person name="Hua S.X."/>
        </authorList>
    </citation>
    <scope>NUCLEOTIDE SEQUENCE [LARGE SCALE GENOMIC DNA]</scope>
    <source>
        <strain evidence="2 3">F 1598</strain>
    </source>
</reference>